<evidence type="ECO:0000256" key="1">
    <source>
        <dbReference type="SAM" id="MobiDB-lite"/>
    </source>
</evidence>
<feature type="region of interest" description="Disordered" evidence="1">
    <location>
        <begin position="52"/>
        <end position="88"/>
    </location>
</feature>
<evidence type="ECO:0000313" key="2">
    <source>
        <dbReference type="EMBL" id="WXB08707.1"/>
    </source>
</evidence>
<proteinExistence type="predicted"/>
<feature type="region of interest" description="Disordered" evidence="1">
    <location>
        <begin position="16"/>
        <end position="36"/>
    </location>
</feature>
<sequence length="88" mass="8898">MIRHAVTVALALGLAARDPGCGSSTSSSSDLIAPCTRDRDCRGGLVCDRGVCIKPRPSSDGGSEPDAGTADAGETDATAFDSTDERAQ</sequence>
<dbReference type="Proteomes" id="UP001374803">
    <property type="component" value="Chromosome"/>
</dbReference>
<feature type="compositionally biased region" description="Low complexity" evidence="1">
    <location>
        <begin position="66"/>
        <end position="79"/>
    </location>
</feature>
<evidence type="ECO:0000313" key="3">
    <source>
        <dbReference type="Proteomes" id="UP001374803"/>
    </source>
</evidence>
<evidence type="ECO:0008006" key="4">
    <source>
        <dbReference type="Google" id="ProtNLM"/>
    </source>
</evidence>
<keyword evidence="3" id="KW-1185">Reference proteome</keyword>
<organism evidence="2 3">
    <name type="scientific">Pendulispora rubella</name>
    <dbReference type="NCBI Taxonomy" id="2741070"/>
    <lineage>
        <taxon>Bacteria</taxon>
        <taxon>Pseudomonadati</taxon>
        <taxon>Myxococcota</taxon>
        <taxon>Myxococcia</taxon>
        <taxon>Myxococcales</taxon>
        <taxon>Sorangiineae</taxon>
        <taxon>Pendulisporaceae</taxon>
        <taxon>Pendulispora</taxon>
    </lineage>
</organism>
<reference evidence="2" key="1">
    <citation type="submission" date="2021-12" db="EMBL/GenBank/DDBJ databases">
        <title>Discovery of the Pendulisporaceae a myxobacterial family with distinct sporulation behavior and unique specialized metabolism.</title>
        <authorList>
            <person name="Garcia R."/>
            <person name="Popoff A."/>
            <person name="Bader C.D."/>
            <person name="Loehr J."/>
            <person name="Walesch S."/>
            <person name="Walt C."/>
            <person name="Boldt J."/>
            <person name="Bunk B."/>
            <person name="Haeckl F.J.F.P.J."/>
            <person name="Gunesch A.P."/>
            <person name="Birkelbach J."/>
            <person name="Nuebel U."/>
            <person name="Pietschmann T."/>
            <person name="Bach T."/>
            <person name="Mueller R."/>
        </authorList>
    </citation>
    <scope>NUCLEOTIDE SEQUENCE</scope>
    <source>
        <strain evidence="2">MSr11367</strain>
    </source>
</reference>
<gene>
    <name evidence="2" type="ORF">LVJ94_15870</name>
</gene>
<accession>A0ABZ2LCP5</accession>
<dbReference type="RefSeq" id="WP_394838378.1">
    <property type="nucleotide sequence ID" value="NZ_CP089929.1"/>
</dbReference>
<name>A0ABZ2LCP5_9BACT</name>
<dbReference type="EMBL" id="CP089983">
    <property type="protein sequence ID" value="WXB08707.1"/>
    <property type="molecule type" value="Genomic_DNA"/>
</dbReference>
<protein>
    <recommendedName>
        <fullName evidence="4">Dickkopf N-terminal cysteine-rich domain-containing protein</fullName>
    </recommendedName>
</protein>